<dbReference type="GO" id="GO:0008784">
    <property type="term" value="F:alanine racemase activity"/>
    <property type="evidence" value="ECO:0007669"/>
    <property type="project" value="UniProtKB-EC"/>
</dbReference>
<comment type="pathway">
    <text evidence="4">Amino-acid biosynthesis; D-alanine biosynthesis; D-alanine from L-alanine: step 1/1.</text>
</comment>
<dbReference type="CDD" id="cd00430">
    <property type="entry name" value="PLPDE_III_AR"/>
    <property type="match status" value="1"/>
</dbReference>
<dbReference type="InterPro" id="IPR020622">
    <property type="entry name" value="Ala_racemase_pyridoxalP-BS"/>
</dbReference>
<evidence type="ECO:0000259" key="5">
    <source>
        <dbReference type="SMART" id="SM01005"/>
    </source>
</evidence>
<protein>
    <recommendedName>
        <fullName evidence="4">Alanine racemase</fullName>
        <ecNumber evidence="4">5.1.1.1</ecNumber>
    </recommendedName>
</protein>
<comment type="function">
    <text evidence="4">Catalyzes the interconversion of L-alanine and D-alanine. May also act on other amino acids.</text>
</comment>
<evidence type="ECO:0000313" key="7">
    <source>
        <dbReference type="Proteomes" id="UP001589738"/>
    </source>
</evidence>
<evidence type="ECO:0000313" key="6">
    <source>
        <dbReference type="EMBL" id="MFC0474094.1"/>
    </source>
</evidence>
<dbReference type="PANTHER" id="PTHR30511">
    <property type="entry name" value="ALANINE RACEMASE"/>
    <property type="match status" value="1"/>
</dbReference>
<comment type="cofactor">
    <cofactor evidence="1 4">
        <name>pyridoxal 5'-phosphate</name>
        <dbReference type="ChEBI" id="CHEBI:597326"/>
    </cofactor>
</comment>
<comment type="catalytic activity">
    <reaction evidence="4">
        <text>L-alanine = D-alanine</text>
        <dbReference type="Rhea" id="RHEA:20249"/>
        <dbReference type="ChEBI" id="CHEBI:57416"/>
        <dbReference type="ChEBI" id="CHEBI:57972"/>
        <dbReference type="EC" id="5.1.1.1"/>
    </reaction>
</comment>
<feature type="active site" description="Proton acceptor; specific for L-alanine" evidence="4">
    <location>
        <position position="268"/>
    </location>
</feature>
<dbReference type="EC" id="5.1.1.1" evidence="4"/>
<dbReference type="PRINTS" id="PR00992">
    <property type="entry name" value="ALARACEMASE"/>
</dbReference>
<evidence type="ECO:0000256" key="1">
    <source>
        <dbReference type="ARBA" id="ARBA00001933"/>
    </source>
</evidence>
<dbReference type="Pfam" id="PF00842">
    <property type="entry name" value="Ala_racemase_C"/>
    <property type="match status" value="1"/>
</dbReference>
<dbReference type="InterPro" id="IPR000821">
    <property type="entry name" value="Ala_racemase"/>
</dbReference>
<sequence>MSHNTLFYRDTWAEVHLDKIMYNVSQLKKLLPNHVQMIAVVKANAYGHGDVQVARAALEAGATYLAVAFLDEAIALRNKGITAPILVLGASRPEDTSVAVKNNITLTVFRYEWLQQAKGMLGEGEKLSIHIKLDTGMGRIGVRSREELTSIEELLESSGCFLFEGIYTHFATADELEESYFRKQLSRFHELLSYLKVKPDLVHASNSAASFRFGEASFNAIRFGIGMYGLTPSLEMESVLPFPLQDAFSLHTRLIHVKKLEKGDSVSYGATYTAQGPEWIGTLPIGYADGWIRKLHGQEVLVEGKRVPIVGRICMDQCMIRLPKELPIGTLVTLIGEQQTEYISMNEIATKLETINYEVPCIISSRVPRIYKKYGKTIEQRNDILHSYV</sequence>
<organism evidence="6 7">
    <name type="scientific">Robertmurraya beringensis</name>
    <dbReference type="NCBI Taxonomy" id="641660"/>
    <lineage>
        <taxon>Bacteria</taxon>
        <taxon>Bacillati</taxon>
        <taxon>Bacillota</taxon>
        <taxon>Bacilli</taxon>
        <taxon>Bacillales</taxon>
        <taxon>Bacillaceae</taxon>
        <taxon>Robertmurraya</taxon>
    </lineage>
</organism>
<dbReference type="SMART" id="SM01005">
    <property type="entry name" value="Ala_racemase_C"/>
    <property type="match status" value="1"/>
</dbReference>
<feature type="binding site" evidence="4">
    <location>
        <position position="139"/>
    </location>
    <ligand>
        <name>substrate</name>
    </ligand>
</feature>
<dbReference type="HAMAP" id="MF_01201">
    <property type="entry name" value="Ala_racemase"/>
    <property type="match status" value="1"/>
</dbReference>
<keyword evidence="2 4" id="KW-0663">Pyridoxal phosphate</keyword>
<dbReference type="Gene3D" id="3.20.20.10">
    <property type="entry name" value="Alanine racemase"/>
    <property type="match status" value="1"/>
</dbReference>
<gene>
    <name evidence="6" type="primary">alr</name>
    <name evidence="6" type="ORF">ACFFHF_02070</name>
</gene>
<feature type="active site" description="Proton acceptor; specific for D-alanine" evidence="4">
    <location>
        <position position="42"/>
    </location>
</feature>
<dbReference type="SUPFAM" id="SSF50621">
    <property type="entry name" value="Alanine racemase C-terminal domain-like"/>
    <property type="match status" value="1"/>
</dbReference>
<evidence type="ECO:0000256" key="2">
    <source>
        <dbReference type="ARBA" id="ARBA00022898"/>
    </source>
</evidence>
<dbReference type="NCBIfam" id="TIGR00492">
    <property type="entry name" value="alr"/>
    <property type="match status" value="1"/>
</dbReference>
<dbReference type="PANTHER" id="PTHR30511:SF0">
    <property type="entry name" value="ALANINE RACEMASE, CATABOLIC-RELATED"/>
    <property type="match status" value="1"/>
</dbReference>
<keyword evidence="7" id="KW-1185">Reference proteome</keyword>
<comment type="similarity">
    <text evidence="4">Belongs to the alanine racemase family.</text>
</comment>
<proteinExistence type="inferred from homology"/>
<dbReference type="InterPro" id="IPR011079">
    <property type="entry name" value="Ala_racemase_C"/>
</dbReference>
<feature type="binding site" evidence="4">
    <location>
        <position position="315"/>
    </location>
    <ligand>
        <name>substrate</name>
    </ligand>
</feature>
<accession>A0ABV6KLC0</accession>
<dbReference type="EMBL" id="JBHLUU010000010">
    <property type="protein sequence ID" value="MFC0474094.1"/>
    <property type="molecule type" value="Genomic_DNA"/>
</dbReference>
<keyword evidence="3 4" id="KW-0413">Isomerase</keyword>
<dbReference type="InterPro" id="IPR029066">
    <property type="entry name" value="PLP-binding_barrel"/>
</dbReference>
<dbReference type="InterPro" id="IPR001608">
    <property type="entry name" value="Ala_racemase_N"/>
</dbReference>
<reference evidence="6 7" key="1">
    <citation type="submission" date="2024-09" db="EMBL/GenBank/DDBJ databases">
        <authorList>
            <person name="Sun Q."/>
            <person name="Mori K."/>
        </authorList>
    </citation>
    <scope>NUCLEOTIDE SEQUENCE [LARGE SCALE GENOMIC DNA]</scope>
    <source>
        <strain evidence="6 7">CGMCC 1.9126</strain>
    </source>
</reference>
<feature type="modified residue" description="N6-(pyridoxal phosphate)lysine" evidence="4">
    <location>
        <position position="42"/>
    </location>
</feature>
<evidence type="ECO:0000256" key="4">
    <source>
        <dbReference type="HAMAP-Rule" id="MF_01201"/>
    </source>
</evidence>
<dbReference type="RefSeq" id="WP_340901863.1">
    <property type="nucleotide sequence ID" value="NZ_JBHLUU010000010.1"/>
</dbReference>
<evidence type="ECO:0000256" key="3">
    <source>
        <dbReference type="ARBA" id="ARBA00023235"/>
    </source>
</evidence>
<dbReference type="PROSITE" id="PS00395">
    <property type="entry name" value="ALANINE_RACEMASE"/>
    <property type="match status" value="1"/>
</dbReference>
<dbReference type="InterPro" id="IPR009006">
    <property type="entry name" value="Ala_racemase/Decarboxylase_C"/>
</dbReference>
<dbReference type="Proteomes" id="UP001589738">
    <property type="component" value="Unassembled WGS sequence"/>
</dbReference>
<dbReference type="Gene3D" id="2.40.37.10">
    <property type="entry name" value="Lyase, Ornithine Decarboxylase, Chain A, domain 1"/>
    <property type="match status" value="1"/>
</dbReference>
<name>A0ABV6KLC0_9BACI</name>
<dbReference type="SUPFAM" id="SSF51419">
    <property type="entry name" value="PLP-binding barrel"/>
    <property type="match status" value="1"/>
</dbReference>
<dbReference type="Pfam" id="PF01168">
    <property type="entry name" value="Ala_racemase_N"/>
    <property type="match status" value="1"/>
</dbReference>
<feature type="domain" description="Alanine racemase C-terminal" evidence="5">
    <location>
        <begin position="247"/>
        <end position="372"/>
    </location>
</feature>
<comment type="caution">
    <text evidence="6">The sequence shown here is derived from an EMBL/GenBank/DDBJ whole genome shotgun (WGS) entry which is preliminary data.</text>
</comment>